<dbReference type="InterPro" id="IPR036526">
    <property type="entry name" value="C-N_Hydrolase_sf"/>
</dbReference>
<dbReference type="EMBL" id="JAGMVS010000037">
    <property type="protein sequence ID" value="MCM2436570.1"/>
    <property type="molecule type" value="Genomic_DNA"/>
</dbReference>
<reference evidence="3" key="1">
    <citation type="submission" date="2021-04" db="EMBL/GenBank/DDBJ databases">
        <title>Taxonomic assessment of Weissella genus.</title>
        <authorList>
            <person name="Fanelli F."/>
            <person name="Chieffi D."/>
            <person name="Dell'Aquila A."/>
            <person name="Gyu-Sung C."/>
            <person name="Franz C.M.A.P."/>
            <person name="Fusco V."/>
        </authorList>
    </citation>
    <scope>NUCLEOTIDE SEQUENCE</scope>
    <source>
        <strain evidence="3">LMG 25373</strain>
    </source>
</reference>
<evidence type="ECO:0000313" key="3">
    <source>
        <dbReference type="EMBL" id="MCM2436570.1"/>
    </source>
</evidence>
<evidence type="ECO:0000256" key="1">
    <source>
        <dbReference type="ARBA" id="ARBA00008129"/>
    </source>
</evidence>
<evidence type="ECO:0000259" key="2">
    <source>
        <dbReference type="Pfam" id="PF00795"/>
    </source>
</evidence>
<accession>A0ABT0VJH9</accession>
<evidence type="ECO:0000313" key="4">
    <source>
        <dbReference type="Proteomes" id="UP001057481"/>
    </source>
</evidence>
<dbReference type="Gene3D" id="3.60.110.10">
    <property type="entry name" value="Carbon-nitrogen hydrolase"/>
    <property type="match status" value="1"/>
</dbReference>
<dbReference type="InterPro" id="IPR044149">
    <property type="entry name" value="Nitrilases_CHs"/>
</dbReference>
<dbReference type="InterPro" id="IPR003010">
    <property type="entry name" value="C-N_Hydrolase"/>
</dbReference>
<dbReference type="RefSeq" id="WP_205143012.1">
    <property type="nucleotide sequence ID" value="NZ_JAFBDN010000002.1"/>
</dbReference>
<dbReference type="Proteomes" id="UP001057481">
    <property type="component" value="Unassembled WGS sequence"/>
</dbReference>
<keyword evidence="4" id="KW-1185">Reference proteome</keyword>
<protein>
    <recommendedName>
        <fullName evidence="2">CN hydrolase domain-containing protein</fullName>
    </recommendedName>
</protein>
<sequence>MCIGGSCIIDPYGHYVVEPLWHQAGIIYANIDMQKVPMSRMEFDGIGHYSHDDILKLMKSKGSL</sequence>
<name>A0ABT0VJH9_9LACO</name>
<dbReference type="PANTHER" id="PTHR46044:SF1">
    <property type="entry name" value="CN HYDROLASE DOMAIN-CONTAINING PROTEIN"/>
    <property type="match status" value="1"/>
</dbReference>
<proteinExistence type="inferred from homology"/>
<gene>
    <name evidence="3" type="ORF">KAK10_01290</name>
</gene>
<feature type="domain" description="CN hydrolase" evidence="2">
    <location>
        <begin position="2"/>
        <end position="36"/>
    </location>
</feature>
<dbReference type="SUPFAM" id="SSF56317">
    <property type="entry name" value="Carbon-nitrogen hydrolase"/>
    <property type="match status" value="1"/>
</dbReference>
<comment type="similarity">
    <text evidence="1">Belongs to the carbon-nitrogen hydrolase superfamily. Nitrilase family.</text>
</comment>
<organism evidence="3 4">
    <name type="scientific">Periweissella beninensis</name>
    <dbReference type="NCBI Taxonomy" id="504936"/>
    <lineage>
        <taxon>Bacteria</taxon>
        <taxon>Bacillati</taxon>
        <taxon>Bacillota</taxon>
        <taxon>Bacilli</taxon>
        <taxon>Lactobacillales</taxon>
        <taxon>Lactobacillaceae</taxon>
        <taxon>Periweissella</taxon>
    </lineage>
</organism>
<dbReference type="Pfam" id="PF00795">
    <property type="entry name" value="CN_hydrolase"/>
    <property type="match status" value="1"/>
</dbReference>
<comment type="caution">
    <text evidence="3">The sequence shown here is derived from an EMBL/GenBank/DDBJ whole genome shotgun (WGS) entry which is preliminary data.</text>
</comment>
<dbReference type="PANTHER" id="PTHR46044">
    <property type="entry name" value="NITRILASE"/>
    <property type="match status" value="1"/>
</dbReference>